<evidence type="ECO:0000259" key="14">
    <source>
        <dbReference type="Pfam" id="PF03416"/>
    </source>
</evidence>
<comment type="function">
    <text evidence="12">Cysteine protease that plays a key role in autophagy by mediating both proteolytic activation and delipidation of ATG8 family proteins. The protease activity is required for proteolytic activation of ATG8 family proteins: cleaves the C-terminal amino acid of ATG8 proteins to reveal a C-terminal glycine. Exposure of the glycine at the C-terminus is essential for ATG8 proteins conjugation to phosphatidylethanolamine (PE) and insertion to membranes, which is necessary for autophagy. In addition to the protease activity, also mediates delipidation of PE-conjugated ATG8 proteins.</text>
</comment>
<proteinExistence type="inferred from homology"/>
<dbReference type="GO" id="GO:0000423">
    <property type="term" value="P:mitophagy"/>
    <property type="evidence" value="ECO:0007669"/>
    <property type="project" value="TreeGrafter"/>
</dbReference>
<dbReference type="GO" id="GO:0015031">
    <property type="term" value="P:protein transport"/>
    <property type="evidence" value="ECO:0007669"/>
    <property type="project" value="UniProtKB-KW"/>
</dbReference>
<evidence type="ECO:0000256" key="6">
    <source>
        <dbReference type="ARBA" id="ARBA00022801"/>
    </source>
</evidence>
<dbReference type="EC" id="3.4.22.-" evidence="13"/>
<evidence type="ECO:0000313" key="16">
    <source>
        <dbReference type="Proteomes" id="UP000585474"/>
    </source>
</evidence>
<evidence type="ECO:0000256" key="3">
    <source>
        <dbReference type="ARBA" id="ARBA00022448"/>
    </source>
</evidence>
<evidence type="ECO:0000256" key="5">
    <source>
        <dbReference type="ARBA" id="ARBA00022670"/>
    </source>
</evidence>
<dbReference type="Proteomes" id="UP000585474">
    <property type="component" value="Unassembled WGS sequence"/>
</dbReference>
<dbReference type="GO" id="GO:0016485">
    <property type="term" value="P:protein processing"/>
    <property type="evidence" value="ECO:0007669"/>
    <property type="project" value="TreeGrafter"/>
</dbReference>
<dbReference type="GO" id="GO:0034727">
    <property type="term" value="P:piecemeal microautophagy of the nucleus"/>
    <property type="evidence" value="ECO:0007669"/>
    <property type="project" value="TreeGrafter"/>
</dbReference>
<dbReference type="GO" id="GO:0004197">
    <property type="term" value="F:cysteine-type endopeptidase activity"/>
    <property type="evidence" value="ECO:0007669"/>
    <property type="project" value="TreeGrafter"/>
</dbReference>
<comment type="similarity">
    <text evidence="2 13">Belongs to the peptidase C54 family.</text>
</comment>
<comment type="catalytic activity">
    <reaction evidence="10">
        <text>[protein]-C-terminal L-amino acid-glycyl-phosphatidylethanolamide + H2O = [protein]-C-terminal L-amino acid-glycine + a 1,2-diacyl-sn-glycero-3-phosphoethanolamine</text>
        <dbReference type="Rhea" id="RHEA:67548"/>
        <dbReference type="Rhea" id="RHEA-COMP:17323"/>
        <dbReference type="Rhea" id="RHEA-COMP:17324"/>
        <dbReference type="ChEBI" id="CHEBI:15377"/>
        <dbReference type="ChEBI" id="CHEBI:64612"/>
        <dbReference type="ChEBI" id="CHEBI:172940"/>
        <dbReference type="ChEBI" id="CHEBI:172941"/>
    </reaction>
    <physiologicalReaction direction="left-to-right" evidence="10">
        <dbReference type="Rhea" id="RHEA:67549"/>
    </physiologicalReaction>
</comment>
<keyword evidence="16" id="KW-1185">Reference proteome</keyword>
<dbReference type="OrthoDB" id="2960936at2759"/>
<evidence type="ECO:0000256" key="2">
    <source>
        <dbReference type="ARBA" id="ARBA00010958"/>
    </source>
</evidence>
<reference evidence="16" key="1">
    <citation type="submission" date="2019-07" db="EMBL/GenBank/DDBJ databases">
        <title>De Novo Assembly of kiwifruit Actinidia rufa.</title>
        <authorList>
            <person name="Sugita-Konishi S."/>
            <person name="Sato K."/>
            <person name="Mori E."/>
            <person name="Abe Y."/>
            <person name="Kisaki G."/>
            <person name="Hamano K."/>
            <person name="Suezawa K."/>
            <person name="Otani M."/>
            <person name="Fukuda T."/>
            <person name="Manabe T."/>
            <person name="Gomi K."/>
            <person name="Tabuchi M."/>
            <person name="Akimitsu K."/>
            <person name="Kataoka I."/>
        </authorList>
    </citation>
    <scope>NUCLEOTIDE SEQUENCE [LARGE SCALE GENOMIC DNA]</scope>
    <source>
        <strain evidence="16">cv. Fuchu</strain>
    </source>
</reference>
<dbReference type="GO" id="GO:0019786">
    <property type="term" value="F:protein-phosphatidylethanolamide deconjugating activity"/>
    <property type="evidence" value="ECO:0007669"/>
    <property type="project" value="InterPro"/>
</dbReference>
<evidence type="ECO:0000256" key="8">
    <source>
        <dbReference type="ARBA" id="ARBA00022927"/>
    </source>
</evidence>
<dbReference type="AlphaFoldDB" id="A0A7J0DQ68"/>
<evidence type="ECO:0000256" key="7">
    <source>
        <dbReference type="ARBA" id="ARBA00022807"/>
    </source>
</evidence>
<dbReference type="GO" id="GO:0000045">
    <property type="term" value="P:autophagosome assembly"/>
    <property type="evidence" value="ECO:0007669"/>
    <property type="project" value="TreeGrafter"/>
</dbReference>
<name>A0A7J0DQ68_9ERIC</name>
<comment type="caution">
    <text evidence="15">The sequence shown here is derived from an EMBL/GenBank/DDBJ whole genome shotgun (WGS) entry which is preliminary data.</text>
</comment>
<comment type="subunit">
    <text evidence="11">Interacts with ATG8.</text>
</comment>
<protein>
    <recommendedName>
        <fullName evidence="13">Cysteine protease</fullName>
        <ecNumber evidence="13">3.4.22.-</ecNumber>
    </recommendedName>
</protein>
<dbReference type="GO" id="GO:0005737">
    <property type="term" value="C:cytoplasm"/>
    <property type="evidence" value="ECO:0007669"/>
    <property type="project" value="UniProtKB-SubCell"/>
</dbReference>
<evidence type="ECO:0000256" key="11">
    <source>
        <dbReference type="ARBA" id="ARBA00038724"/>
    </source>
</evidence>
<dbReference type="Pfam" id="PF03416">
    <property type="entry name" value="Peptidase_C54"/>
    <property type="match status" value="1"/>
</dbReference>
<dbReference type="GO" id="GO:0035973">
    <property type="term" value="P:aggrephagy"/>
    <property type="evidence" value="ECO:0007669"/>
    <property type="project" value="TreeGrafter"/>
</dbReference>
<evidence type="ECO:0000256" key="4">
    <source>
        <dbReference type="ARBA" id="ARBA00022490"/>
    </source>
</evidence>
<dbReference type="PANTHER" id="PTHR22624">
    <property type="entry name" value="CYSTEINE PROTEASE ATG4"/>
    <property type="match status" value="1"/>
</dbReference>
<keyword evidence="5 13" id="KW-0645">Protease</keyword>
<organism evidence="15 16">
    <name type="scientific">Actinidia rufa</name>
    <dbReference type="NCBI Taxonomy" id="165716"/>
    <lineage>
        <taxon>Eukaryota</taxon>
        <taxon>Viridiplantae</taxon>
        <taxon>Streptophyta</taxon>
        <taxon>Embryophyta</taxon>
        <taxon>Tracheophyta</taxon>
        <taxon>Spermatophyta</taxon>
        <taxon>Magnoliopsida</taxon>
        <taxon>eudicotyledons</taxon>
        <taxon>Gunneridae</taxon>
        <taxon>Pentapetalae</taxon>
        <taxon>asterids</taxon>
        <taxon>Ericales</taxon>
        <taxon>Actinidiaceae</taxon>
        <taxon>Actinidia</taxon>
    </lineage>
</organism>
<dbReference type="EMBL" id="BJWL01000339">
    <property type="protein sequence ID" value="GFS40094.1"/>
    <property type="molecule type" value="Genomic_DNA"/>
</dbReference>
<accession>A0A7J0DQ68</accession>
<comment type="subcellular location">
    <subcellularLocation>
        <location evidence="1 13">Cytoplasm</location>
    </subcellularLocation>
</comment>
<dbReference type="InterPro" id="IPR005078">
    <property type="entry name" value="Peptidase_C54"/>
</dbReference>
<evidence type="ECO:0000256" key="12">
    <source>
        <dbReference type="ARBA" id="ARBA00045891"/>
    </source>
</evidence>
<dbReference type="PANTHER" id="PTHR22624:SF49">
    <property type="entry name" value="CYSTEINE PROTEASE"/>
    <property type="match status" value="1"/>
</dbReference>
<dbReference type="InterPro" id="IPR038765">
    <property type="entry name" value="Papain-like_cys_pep_sf"/>
</dbReference>
<evidence type="ECO:0000256" key="9">
    <source>
        <dbReference type="ARBA" id="ARBA00023006"/>
    </source>
</evidence>
<keyword evidence="8 13" id="KW-0653">Protein transport</keyword>
<evidence type="ECO:0000256" key="13">
    <source>
        <dbReference type="RuleBase" id="RU363115"/>
    </source>
</evidence>
<evidence type="ECO:0000313" key="15">
    <source>
        <dbReference type="EMBL" id="GFS40094.1"/>
    </source>
</evidence>
<evidence type="ECO:0000256" key="1">
    <source>
        <dbReference type="ARBA" id="ARBA00004496"/>
    </source>
</evidence>
<feature type="domain" description="Peptidase C54 catalytic" evidence="14">
    <location>
        <begin position="186"/>
        <end position="356"/>
    </location>
</feature>
<keyword evidence="9 13" id="KW-0072">Autophagy</keyword>
<gene>
    <name evidence="15" type="ORF">Acr_00g0066690</name>
</gene>
<keyword evidence="6 13" id="KW-0378">Hydrolase</keyword>
<sequence>MSTNGRELSIRKKHSKEEMETYKCMSELRMTPQVFDKLCIILRDEGELVATRNVSWLPFVTFSVFYLLPVEEYSTSRVLGSVSSEPGSSEIKVSKTSLWSAFFLSAFSIFETHGDPKVCGKKGSSGWTQAVQKVMNGGSMRRFQERVLGLNKTGISSSTSDIWLLGVCYKISQEGSSSDYSDGVAAFVEDFSSRILLTYRKGFDAIGDSKYTSDVNWGCMLRSSQMLVAQPLHKEYFEILQLFGDSEASAFSIHNILRAGNGYDLAAGSWVGPYAMCRTWESLTRCKREEMELENQSFPMAVYVVSGDEDGERGGAPVVCVEDVSRLCFEFSKGQANWTSVLLLVPLVLGLDKVNPR</sequence>
<keyword evidence="4 13" id="KW-0963">Cytoplasm</keyword>
<keyword evidence="3" id="KW-0813">Transport</keyword>
<evidence type="ECO:0000256" key="10">
    <source>
        <dbReference type="ARBA" id="ARBA00029362"/>
    </source>
</evidence>
<dbReference type="SUPFAM" id="SSF54001">
    <property type="entry name" value="Cysteine proteinases"/>
    <property type="match status" value="1"/>
</dbReference>
<dbReference type="InterPro" id="IPR046792">
    <property type="entry name" value="Peptidase_C54_cat"/>
</dbReference>
<keyword evidence="7" id="KW-0788">Thiol protease</keyword>